<gene>
    <name evidence="2" type="ORF">Glove_246g34</name>
</gene>
<dbReference type="AlphaFoldDB" id="A0A397IHD9"/>
<keyword evidence="3" id="KW-1185">Reference proteome</keyword>
<protein>
    <submittedName>
        <fullName evidence="2">Uncharacterized protein</fullName>
    </submittedName>
</protein>
<evidence type="ECO:0000256" key="1">
    <source>
        <dbReference type="SAM" id="MobiDB-lite"/>
    </source>
</evidence>
<comment type="caution">
    <text evidence="2">The sequence shown here is derived from an EMBL/GenBank/DDBJ whole genome shotgun (WGS) entry which is preliminary data.</text>
</comment>
<name>A0A397IHD9_9GLOM</name>
<reference evidence="2 3" key="1">
    <citation type="submission" date="2018-08" db="EMBL/GenBank/DDBJ databases">
        <title>Genome and evolution of the arbuscular mycorrhizal fungus Diversispora epigaea (formerly Glomus versiforme) and its bacterial endosymbionts.</title>
        <authorList>
            <person name="Sun X."/>
            <person name="Fei Z."/>
            <person name="Harrison M."/>
        </authorList>
    </citation>
    <scope>NUCLEOTIDE SEQUENCE [LARGE SCALE GENOMIC DNA]</scope>
    <source>
        <strain evidence="2 3">IT104</strain>
    </source>
</reference>
<dbReference type="Proteomes" id="UP000266861">
    <property type="component" value="Unassembled WGS sequence"/>
</dbReference>
<accession>A0A397IHD9</accession>
<organism evidence="2 3">
    <name type="scientific">Diversispora epigaea</name>
    <dbReference type="NCBI Taxonomy" id="1348612"/>
    <lineage>
        <taxon>Eukaryota</taxon>
        <taxon>Fungi</taxon>
        <taxon>Fungi incertae sedis</taxon>
        <taxon>Mucoromycota</taxon>
        <taxon>Glomeromycotina</taxon>
        <taxon>Glomeromycetes</taxon>
        <taxon>Diversisporales</taxon>
        <taxon>Diversisporaceae</taxon>
        <taxon>Diversispora</taxon>
    </lineage>
</organism>
<evidence type="ECO:0000313" key="3">
    <source>
        <dbReference type="Proteomes" id="UP000266861"/>
    </source>
</evidence>
<evidence type="ECO:0000313" key="2">
    <source>
        <dbReference type="EMBL" id="RHZ72110.1"/>
    </source>
</evidence>
<sequence length="57" mass="6685">MQFQQVEGVDEETELVEESEVVKNPIMEKFSLSSSENENEDNEKEKISFQLFNENND</sequence>
<proteinExistence type="predicted"/>
<feature type="region of interest" description="Disordered" evidence="1">
    <location>
        <begin position="1"/>
        <end position="57"/>
    </location>
</feature>
<feature type="compositionally biased region" description="Acidic residues" evidence="1">
    <location>
        <begin position="8"/>
        <end position="19"/>
    </location>
</feature>
<dbReference type="EMBL" id="PQFF01000227">
    <property type="protein sequence ID" value="RHZ72110.1"/>
    <property type="molecule type" value="Genomic_DNA"/>
</dbReference>